<gene>
    <name evidence="2" type="ORF">ACFO3U_12945</name>
</gene>
<dbReference type="EMBL" id="JBHSGW010000027">
    <property type="protein sequence ID" value="MFC4740902.1"/>
    <property type="molecule type" value="Genomic_DNA"/>
</dbReference>
<keyword evidence="1" id="KW-0472">Membrane</keyword>
<accession>A0ABV9PA17</accession>
<feature type="transmembrane region" description="Helical" evidence="1">
    <location>
        <begin position="82"/>
        <end position="102"/>
    </location>
</feature>
<feature type="transmembrane region" description="Helical" evidence="1">
    <location>
        <begin position="40"/>
        <end position="62"/>
    </location>
</feature>
<keyword evidence="1" id="KW-0812">Transmembrane</keyword>
<dbReference type="Proteomes" id="UP001595885">
    <property type="component" value="Unassembled WGS sequence"/>
</dbReference>
<sequence>MILNKIHLTYCHRKPERSFFWKGKQFPVCARCTGIHIGYLTFPIFLFGFVTLNFWITILMIIPTYLDGTIQAFFNRESNNFIRITTGIIAGIGSMSLISIIGKKIGDYILLLI</sequence>
<reference evidence="3" key="1">
    <citation type="journal article" date="2019" name="Int. J. Syst. Evol. Microbiol.">
        <title>The Global Catalogue of Microorganisms (GCM) 10K type strain sequencing project: providing services to taxonomists for standard genome sequencing and annotation.</title>
        <authorList>
            <consortium name="The Broad Institute Genomics Platform"/>
            <consortium name="The Broad Institute Genome Sequencing Center for Infectious Disease"/>
            <person name="Wu L."/>
            <person name="Ma J."/>
        </authorList>
    </citation>
    <scope>NUCLEOTIDE SEQUENCE [LARGE SCALE GENOMIC DNA]</scope>
    <source>
        <strain evidence="3">CCUG 50349</strain>
    </source>
</reference>
<organism evidence="2 3">
    <name type="scientific">Flavobacterium ponti</name>
    <dbReference type="NCBI Taxonomy" id="665133"/>
    <lineage>
        <taxon>Bacteria</taxon>
        <taxon>Pseudomonadati</taxon>
        <taxon>Bacteroidota</taxon>
        <taxon>Flavobacteriia</taxon>
        <taxon>Flavobacteriales</taxon>
        <taxon>Flavobacteriaceae</taxon>
        <taxon>Flavobacterium</taxon>
    </lineage>
</organism>
<keyword evidence="1" id="KW-1133">Transmembrane helix</keyword>
<keyword evidence="3" id="KW-1185">Reference proteome</keyword>
<protein>
    <submittedName>
        <fullName evidence="2">DUF2085 domain-containing protein</fullName>
    </submittedName>
</protein>
<comment type="caution">
    <text evidence="2">The sequence shown here is derived from an EMBL/GenBank/DDBJ whole genome shotgun (WGS) entry which is preliminary data.</text>
</comment>
<proteinExistence type="predicted"/>
<evidence type="ECO:0000313" key="3">
    <source>
        <dbReference type="Proteomes" id="UP001595885"/>
    </source>
</evidence>
<dbReference type="RefSeq" id="WP_379743180.1">
    <property type="nucleotide sequence ID" value="NZ_JBHSGW010000027.1"/>
</dbReference>
<dbReference type="Pfam" id="PF09858">
    <property type="entry name" value="DUF2085"/>
    <property type="match status" value="1"/>
</dbReference>
<dbReference type="InterPro" id="IPR019206">
    <property type="entry name" value="DUF2085_TM"/>
</dbReference>
<name>A0ABV9PA17_9FLAO</name>
<evidence type="ECO:0000256" key="1">
    <source>
        <dbReference type="SAM" id="Phobius"/>
    </source>
</evidence>
<evidence type="ECO:0000313" key="2">
    <source>
        <dbReference type="EMBL" id="MFC4740902.1"/>
    </source>
</evidence>